<dbReference type="InterPro" id="IPR036390">
    <property type="entry name" value="WH_DNA-bd_sf"/>
</dbReference>
<dbReference type="STRING" id="400727.A0A2T7NYI6"/>
<sequence length="122" mass="13377">MTSPGTTRLLNAGNEGTLALALALGHELGIWDLLGSSTHPMTSAEIAEKGKLKERYVREWLGCMVAGEVIQVTRDNPLRYSIREDHKPVLSDISIGSRLFASYAVRYDAVKDCFRQDGPSGQ</sequence>
<dbReference type="PANTHER" id="PTHR45128:SF1">
    <property type="entry name" value="S-ADENOSYLMETHIONINE-DEPENDENT METHYLTRANSFERASE RV2258C"/>
    <property type="match status" value="1"/>
</dbReference>
<dbReference type="InterPro" id="IPR053173">
    <property type="entry name" value="SAM-binding_MTase"/>
</dbReference>
<dbReference type="EMBL" id="PZQS01000008">
    <property type="protein sequence ID" value="PVD26232.1"/>
    <property type="molecule type" value="Genomic_DNA"/>
</dbReference>
<gene>
    <name evidence="2" type="ORF">C0Q70_13902</name>
</gene>
<comment type="caution">
    <text evidence="2">The sequence shown here is derived from an EMBL/GenBank/DDBJ whole genome shotgun (WGS) entry which is preliminary data.</text>
</comment>
<dbReference type="SUPFAM" id="SSF46785">
    <property type="entry name" value="Winged helix' DNA-binding domain"/>
    <property type="match status" value="1"/>
</dbReference>
<evidence type="ECO:0000313" key="3">
    <source>
        <dbReference type="Proteomes" id="UP000245119"/>
    </source>
</evidence>
<dbReference type="InterPro" id="IPR036388">
    <property type="entry name" value="WH-like_DNA-bd_sf"/>
</dbReference>
<name>A0A2T7NYI6_POMCA</name>
<dbReference type="OrthoDB" id="506498at2759"/>
<keyword evidence="3" id="KW-1185">Reference proteome</keyword>
<feature type="domain" description="S-adenosylmethionine-dependent methyltransferase Rv2258c-like winged HTH" evidence="1">
    <location>
        <begin position="17"/>
        <end position="90"/>
    </location>
</feature>
<accession>A0A2T7NYI6</accession>
<dbReference type="Pfam" id="PF21320">
    <property type="entry name" value="WHD_Rv2258c"/>
    <property type="match status" value="1"/>
</dbReference>
<protein>
    <recommendedName>
        <fullName evidence="1">S-adenosylmethionine-dependent methyltransferase Rv2258c-like winged HTH domain-containing protein</fullName>
    </recommendedName>
</protein>
<evidence type="ECO:0000313" key="2">
    <source>
        <dbReference type="EMBL" id="PVD26232.1"/>
    </source>
</evidence>
<dbReference type="Proteomes" id="UP000245119">
    <property type="component" value="Linkage Group LG8"/>
</dbReference>
<evidence type="ECO:0000259" key="1">
    <source>
        <dbReference type="Pfam" id="PF21320"/>
    </source>
</evidence>
<dbReference type="PANTHER" id="PTHR45128">
    <property type="entry name" value="METHYLTRANSFERASE TYPE 11"/>
    <property type="match status" value="1"/>
</dbReference>
<dbReference type="Gene3D" id="1.10.10.10">
    <property type="entry name" value="Winged helix-like DNA-binding domain superfamily/Winged helix DNA-binding domain"/>
    <property type="match status" value="1"/>
</dbReference>
<dbReference type="InterPro" id="IPR048711">
    <property type="entry name" value="WHD_Rv2258c"/>
</dbReference>
<reference evidence="2 3" key="1">
    <citation type="submission" date="2018-04" db="EMBL/GenBank/DDBJ databases">
        <title>The genome of golden apple snail Pomacea canaliculata provides insight into stress tolerance and invasive adaptation.</title>
        <authorList>
            <person name="Liu C."/>
            <person name="Liu B."/>
            <person name="Ren Y."/>
            <person name="Zhang Y."/>
            <person name="Wang H."/>
            <person name="Li S."/>
            <person name="Jiang F."/>
            <person name="Yin L."/>
            <person name="Zhang G."/>
            <person name="Qian W."/>
            <person name="Fan W."/>
        </authorList>
    </citation>
    <scope>NUCLEOTIDE SEQUENCE [LARGE SCALE GENOMIC DNA]</scope>
    <source>
        <strain evidence="2">SZHN2017</strain>
        <tissue evidence="2">Muscle</tissue>
    </source>
</reference>
<organism evidence="2 3">
    <name type="scientific">Pomacea canaliculata</name>
    <name type="common">Golden apple snail</name>
    <dbReference type="NCBI Taxonomy" id="400727"/>
    <lineage>
        <taxon>Eukaryota</taxon>
        <taxon>Metazoa</taxon>
        <taxon>Spiralia</taxon>
        <taxon>Lophotrochozoa</taxon>
        <taxon>Mollusca</taxon>
        <taxon>Gastropoda</taxon>
        <taxon>Caenogastropoda</taxon>
        <taxon>Architaenioglossa</taxon>
        <taxon>Ampullarioidea</taxon>
        <taxon>Ampullariidae</taxon>
        <taxon>Pomacea</taxon>
    </lineage>
</organism>
<proteinExistence type="predicted"/>
<dbReference type="AlphaFoldDB" id="A0A2T7NYI6"/>